<dbReference type="AlphaFoldDB" id="A0A6A6EBT3"/>
<name>A0A6A6EBT3_9PEZI</name>
<organism evidence="1 2">
    <name type="scientific">Zopfia rhizophila CBS 207.26</name>
    <dbReference type="NCBI Taxonomy" id="1314779"/>
    <lineage>
        <taxon>Eukaryota</taxon>
        <taxon>Fungi</taxon>
        <taxon>Dikarya</taxon>
        <taxon>Ascomycota</taxon>
        <taxon>Pezizomycotina</taxon>
        <taxon>Dothideomycetes</taxon>
        <taxon>Dothideomycetes incertae sedis</taxon>
        <taxon>Zopfiaceae</taxon>
        <taxon>Zopfia</taxon>
    </lineage>
</organism>
<keyword evidence="2" id="KW-1185">Reference proteome</keyword>
<evidence type="ECO:0008006" key="3">
    <source>
        <dbReference type="Google" id="ProtNLM"/>
    </source>
</evidence>
<dbReference type="InterPro" id="IPR013083">
    <property type="entry name" value="Znf_RING/FYVE/PHD"/>
</dbReference>
<evidence type="ECO:0000313" key="1">
    <source>
        <dbReference type="EMBL" id="KAF2187998.1"/>
    </source>
</evidence>
<dbReference type="EMBL" id="ML994625">
    <property type="protein sequence ID" value="KAF2187998.1"/>
    <property type="molecule type" value="Genomic_DNA"/>
</dbReference>
<dbReference type="Proteomes" id="UP000800200">
    <property type="component" value="Unassembled WGS sequence"/>
</dbReference>
<reference evidence="1" key="1">
    <citation type="journal article" date="2020" name="Stud. Mycol.">
        <title>101 Dothideomycetes genomes: a test case for predicting lifestyles and emergence of pathogens.</title>
        <authorList>
            <person name="Haridas S."/>
            <person name="Albert R."/>
            <person name="Binder M."/>
            <person name="Bloem J."/>
            <person name="Labutti K."/>
            <person name="Salamov A."/>
            <person name="Andreopoulos B."/>
            <person name="Baker S."/>
            <person name="Barry K."/>
            <person name="Bills G."/>
            <person name="Bluhm B."/>
            <person name="Cannon C."/>
            <person name="Castanera R."/>
            <person name="Culley D."/>
            <person name="Daum C."/>
            <person name="Ezra D."/>
            <person name="Gonzalez J."/>
            <person name="Henrissat B."/>
            <person name="Kuo A."/>
            <person name="Liang C."/>
            <person name="Lipzen A."/>
            <person name="Lutzoni F."/>
            <person name="Magnuson J."/>
            <person name="Mondo S."/>
            <person name="Nolan M."/>
            <person name="Ohm R."/>
            <person name="Pangilinan J."/>
            <person name="Park H.-J."/>
            <person name="Ramirez L."/>
            <person name="Alfaro M."/>
            <person name="Sun H."/>
            <person name="Tritt A."/>
            <person name="Yoshinaga Y."/>
            <person name="Zwiers L.-H."/>
            <person name="Turgeon B."/>
            <person name="Goodwin S."/>
            <person name="Spatafora J."/>
            <person name="Crous P."/>
            <person name="Grigoriev I."/>
        </authorList>
    </citation>
    <scope>NUCLEOTIDE SEQUENCE</scope>
    <source>
        <strain evidence="1">CBS 207.26</strain>
    </source>
</reference>
<protein>
    <recommendedName>
        <fullName evidence="3">Zinc finger PHD-type domain-containing protein</fullName>
    </recommendedName>
</protein>
<accession>A0A6A6EBT3</accession>
<sequence>MYRFGAWTRTLPNLDGLYPGMLEQVALAGRVLESKTRSDNTRPARVNDLRRREKDEYDDPIECRCGFSHFASACVHCKNCLTWQHIWCYYDSDSLSAAPAAHTCDKCTAHNVDTKSATNEDHASLHDYELNDSNEKLLDALLRLQIHSYKNDNLVVPKSIRRIEQKPGANQTRQIITCPILNEEDFFYGLRDQDVQSVVKIVTTIVNTVAYSINKDDFELQIPSTSAIKGHPDLFEALQNSGFCYSSDQMELTSTEKFSFLKMVMGSAVWNWTFCAQSPFVPKDGFKNRSEALLNACRDNSHSHHDLKVLRNALRTAWTTVTIDRPDTIKSIIEKEADYLACRLLCMLSSVIARRDRPGDSRPLKTADDWIHSTKNGRSRFKLIVELFTHCIKLKGKLPLSDYYYELHYPTSSEGRFIAARPEDYNREIHFCFAPAILEYEPKMFQRTEYSASAVFGEQIIIRTTDAQRKESRVVCPAVVTFR</sequence>
<gene>
    <name evidence="1" type="ORF">K469DRAFT_748794</name>
</gene>
<dbReference type="Gene3D" id="3.30.40.10">
    <property type="entry name" value="Zinc/RING finger domain, C3HC4 (zinc finger)"/>
    <property type="match status" value="1"/>
</dbReference>
<proteinExistence type="predicted"/>
<dbReference type="OrthoDB" id="5409290at2759"/>
<evidence type="ECO:0000313" key="2">
    <source>
        <dbReference type="Proteomes" id="UP000800200"/>
    </source>
</evidence>